<dbReference type="Gene3D" id="2.60.40.2700">
    <property type="match status" value="2"/>
</dbReference>
<name>A0ABV3AJX3_9ACTN</name>
<feature type="chain" id="PRO_5045728879" description="Ig-like domain-containing protein" evidence="1">
    <location>
        <begin position="34"/>
        <end position="659"/>
    </location>
</feature>
<keyword evidence="3" id="KW-1185">Reference proteome</keyword>
<evidence type="ECO:0000313" key="2">
    <source>
        <dbReference type="EMBL" id="MEU5711850.1"/>
    </source>
</evidence>
<dbReference type="EMBL" id="JBFAEG010000030">
    <property type="protein sequence ID" value="MEU5711850.1"/>
    <property type="molecule type" value="Genomic_DNA"/>
</dbReference>
<accession>A0ABV3AJX3</accession>
<dbReference type="Proteomes" id="UP001551011">
    <property type="component" value="Unassembled WGS sequence"/>
</dbReference>
<reference evidence="2 3" key="1">
    <citation type="submission" date="2024-06" db="EMBL/GenBank/DDBJ databases">
        <title>The Natural Products Discovery Center: Release of the First 8490 Sequenced Strains for Exploring Actinobacteria Biosynthetic Diversity.</title>
        <authorList>
            <person name="Kalkreuter E."/>
            <person name="Kautsar S.A."/>
            <person name="Yang D."/>
            <person name="Bader C.D."/>
            <person name="Teijaro C.N."/>
            <person name="Fluegel L."/>
            <person name="Davis C.M."/>
            <person name="Simpson J.R."/>
            <person name="Lauterbach L."/>
            <person name="Steele A.D."/>
            <person name="Gui C."/>
            <person name="Meng S."/>
            <person name="Li G."/>
            <person name="Viehrig K."/>
            <person name="Ye F."/>
            <person name="Su P."/>
            <person name="Kiefer A.F."/>
            <person name="Nichols A."/>
            <person name="Cepeda A.J."/>
            <person name="Yan W."/>
            <person name="Fan B."/>
            <person name="Jiang Y."/>
            <person name="Adhikari A."/>
            <person name="Zheng C.-J."/>
            <person name="Schuster L."/>
            <person name="Cowan T.M."/>
            <person name="Smanski M.J."/>
            <person name="Chevrette M.G."/>
            <person name="De Carvalho L.P.S."/>
            <person name="Shen B."/>
        </authorList>
    </citation>
    <scope>NUCLEOTIDE SEQUENCE [LARGE SCALE GENOMIC DNA]</scope>
    <source>
        <strain evidence="2 3">NPDC020594</strain>
    </source>
</reference>
<feature type="signal peptide" evidence="1">
    <location>
        <begin position="1"/>
        <end position="33"/>
    </location>
</feature>
<organism evidence="2 3">
    <name type="scientific">Streptomyces flaveolus</name>
    <dbReference type="NCBI Taxonomy" id="67297"/>
    <lineage>
        <taxon>Bacteria</taxon>
        <taxon>Bacillati</taxon>
        <taxon>Actinomycetota</taxon>
        <taxon>Actinomycetes</taxon>
        <taxon>Kitasatosporales</taxon>
        <taxon>Streptomycetaceae</taxon>
        <taxon>Streptomyces</taxon>
    </lineage>
</organism>
<dbReference type="RefSeq" id="WP_030645968.1">
    <property type="nucleotide sequence ID" value="NZ_JBEXDP010000059.1"/>
</dbReference>
<gene>
    <name evidence="2" type="ORF">AB0H04_34190</name>
</gene>
<comment type="caution">
    <text evidence="2">The sequence shown here is derived from an EMBL/GenBank/DDBJ whole genome shotgun (WGS) entry which is preliminary data.</text>
</comment>
<protein>
    <recommendedName>
        <fullName evidence="4">Ig-like domain-containing protein</fullName>
    </recommendedName>
</protein>
<proteinExistence type="predicted"/>
<sequence>MALKIPRPRATVAVCAAATVTALTVGAALPATAAGYTASAGPFGPGVSLTGADGQQSLIDVKVAGNGTAFALWRDKAAGSTTWDVQAAVRPSGSDTWSAPHSLFASDDATAPAVLTVTADGRAEAAWTTGSGNDGSLAAVSAGWDPATGRWSEPITLTAYAGLDLSMPQLASAADGTVTAVWAQGDGFWNYEAMTATLTPGATAWSAPHRLGSFSNGAIEQFAVAVAPDGAATAVWDAFDRTDDSHVLSTVTRAAAGAAWSSPAAVPGTDAKSTDVQVSMAAKGTTTVLWQSASADGIERLKSISRPSPTGSWGPVQTAVPVIQDNDDSGPLTAPNGDVTYVWAGWTGSAGMPVVQAVTRSASTGTWSAPRTLSTGYVDWQVDASIGADGTVQVVWPQTPGIDNGNDFYLEWAVRADGAWSKATALDTTPVADVPDMTALTGEVAAGPDGRATVLGRTAVYAPGSSDRYTSQVWSRSQSLLTKPNITKKATVSGTIRTGSKVTCSAAWSGYNATGVWSWLRDGKTISGATGKTRTLSSDDYTHKIACRITVTNGAGSVNSTAPAVTVAIGPPLKATKAPSLSGTAKVGHTLTAAHGTWSPTATSYSYSWKRNGKAITGATKPTYVLVKADKGQKVAVTVTAHRYGWTGGSASTASVAVH</sequence>
<evidence type="ECO:0000256" key="1">
    <source>
        <dbReference type="SAM" id="SignalP"/>
    </source>
</evidence>
<evidence type="ECO:0000313" key="3">
    <source>
        <dbReference type="Proteomes" id="UP001551011"/>
    </source>
</evidence>
<keyword evidence="1" id="KW-0732">Signal</keyword>
<evidence type="ECO:0008006" key="4">
    <source>
        <dbReference type="Google" id="ProtNLM"/>
    </source>
</evidence>